<evidence type="ECO:0000313" key="2">
    <source>
        <dbReference type="Proteomes" id="UP001358586"/>
    </source>
</evidence>
<name>A0ABR0QSH2_GOSAR</name>
<comment type="caution">
    <text evidence="1">The sequence shown here is derived from an EMBL/GenBank/DDBJ whole genome shotgun (WGS) entry which is preliminary data.</text>
</comment>
<reference evidence="1 2" key="1">
    <citation type="submission" date="2023-03" db="EMBL/GenBank/DDBJ databases">
        <title>WGS of Gossypium arboreum.</title>
        <authorList>
            <person name="Yu D."/>
        </authorList>
    </citation>
    <scope>NUCLEOTIDE SEQUENCE [LARGE SCALE GENOMIC DNA]</scope>
    <source>
        <tissue evidence="1">Leaf</tissue>
    </source>
</reference>
<proteinExistence type="predicted"/>
<keyword evidence="2" id="KW-1185">Reference proteome</keyword>
<accession>A0ABR0QSH2</accession>
<gene>
    <name evidence="1" type="ORF">PVK06_004265</name>
</gene>
<evidence type="ECO:0000313" key="1">
    <source>
        <dbReference type="EMBL" id="KAK5841939.1"/>
    </source>
</evidence>
<sequence length="128" mass="14072">MKVVAVYLFAVLRGNASPSTDNLKVWNQRKEEKVISPPCISFYITEFIISRSLFTVLIFKGAGELNFIIMEAASCSLELCEELRRKEDAIARGMIMGAAASTEKYLCRSGVGQSRSSAGIKLTIVVCL</sequence>
<dbReference type="Proteomes" id="UP001358586">
    <property type="component" value="Chromosome 2"/>
</dbReference>
<protein>
    <submittedName>
        <fullName evidence="1">Uncharacterized protein</fullName>
    </submittedName>
</protein>
<dbReference type="EMBL" id="JARKNE010000002">
    <property type="protein sequence ID" value="KAK5841939.1"/>
    <property type="molecule type" value="Genomic_DNA"/>
</dbReference>
<organism evidence="1 2">
    <name type="scientific">Gossypium arboreum</name>
    <name type="common">Tree cotton</name>
    <name type="synonym">Gossypium nanking</name>
    <dbReference type="NCBI Taxonomy" id="29729"/>
    <lineage>
        <taxon>Eukaryota</taxon>
        <taxon>Viridiplantae</taxon>
        <taxon>Streptophyta</taxon>
        <taxon>Embryophyta</taxon>
        <taxon>Tracheophyta</taxon>
        <taxon>Spermatophyta</taxon>
        <taxon>Magnoliopsida</taxon>
        <taxon>eudicotyledons</taxon>
        <taxon>Gunneridae</taxon>
        <taxon>Pentapetalae</taxon>
        <taxon>rosids</taxon>
        <taxon>malvids</taxon>
        <taxon>Malvales</taxon>
        <taxon>Malvaceae</taxon>
        <taxon>Malvoideae</taxon>
        <taxon>Gossypium</taxon>
    </lineage>
</organism>